<dbReference type="PIRSF" id="PIRSF000193">
    <property type="entry name" value="Pyrrol-5-carb_rd"/>
    <property type="match status" value="1"/>
</dbReference>
<accession>A0ABU1F2T4</accession>
<evidence type="ECO:0000256" key="5">
    <source>
        <dbReference type="NCBIfam" id="TIGR00112"/>
    </source>
</evidence>
<keyword evidence="4" id="KW-0641">Proline biosynthesis</keyword>
<evidence type="ECO:0000256" key="3">
    <source>
        <dbReference type="ARBA" id="ARBA00023002"/>
    </source>
</evidence>
<dbReference type="PANTHER" id="PTHR11645:SF0">
    <property type="entry name" value="PYRROLINE-5-CARBOXYLATE REDUCTASE 3"/>
    <property type="match status" value="1"/>
</dbReference>
<dbReference type="PANTHER" id="PTHR11645">
    <property type="entry name" value="PYRROLINE-5-CARBOXYLATE REDUCTASE"/>
    <property type="match status" value="1"/>
</dbReference>
<comment type="pathway">
    <text evidence="4">Amino-acid biosynthesis; L-proline biosynthesis; L-proline from L-glutamate 5-semialdehyde: step 1/1.</text>
</comment>
<comment type="catalytic activity">
    <reaction evidence="4">
        <text>L-proline + NAD(+) = (S)-1-pyrroline-5-carboxylate + NADH + 2 H(+)</text>
        <dbReference type="Rhea" id="RHEA:14105"/>
        <dbReference type="ChEBI" id="CHEBI:15378"/>
        <dbReference type="ChEBI" id="CHEBI:17388"/>
        <dbReference type="ChEBI" id="CHEBI:57540"/>
        <dbReference type="ChEBI" id="CHEBI:57945"/>
        <dbReference type="ChEBI" id="CHEBI:60039"/>
        <dbReference type="EC" id="1.5.1.2"/>
    </reaction>
</comment>
<comment type="similarity">
    <text evidence="1 4">Belongs to the pyrroline-5-carboxylate reductase family.</text>
</comment>
<keyword evidence="9" id="KW-1185">Reference proteome</keyword>
<gene>
    <name evidence="4 8" type="primary">proC</name>
    <name evidence="8" type="ORF">RGD00_01015</name>
</gene>
<evidence type="ECO:0000256" key="4">
    <source>
        <dbReference type="HAMAP-Rule" id="MF_01925"/>
    </source>
</evidence>
<dbReference type="InterPro" id="IPR036291">
    <property type="entry name" value="NAD(P)-bd_dom_sf"/>
</dbReference>
<reference evidence="8 9" key="1">
    <citation type="submission" date="2023-09" db="EMBL/GenBank/DDBJ databases">
        <title>Xinfangfangia sedmenti sp. nov., isolated the sedment.</title>
        <authorList>
            <person name="Xu L."/>
        </authorList>
    </citation>
    <scope>NUCLEOTIDE SEQUENCE [LARGE SCALE GENOMIC DNA]</scope>
    <source>
        <strain evidence="8 9">LG-4</strain>
    </source>
</reference>
<name>A0ABU1F2T4_9RHOB</name>
<feature type="domain" description="Pyrroline-5-carboxylate reductase catalytic N-terminal" evidence="6">
    <location>
        <begin position="12"/>
        <end position="100"/>
    </location>
</feature>
<feature type="domain" description="Pyrroline-5-carboxylate reductase dimerisation" evidence="7">
    <location>
        <begin position="165"/>
        <end position="271"/>
    </location>
</feature>
<dbReference type="Pfam" id="PF14748">
    <property type="entry name" value="P5CR_dimer"/>
    <property type="match status" value="1"/>
</dbReference>
<comment type="subcellular location">
    <subcellularLocation>
        <location evidence="4">Cytoplasm</location>
    </subcellularLocation>
</comment>
<keyword evidence="3 4" id="KW-0560">Oxidoreductase</keyword>
<dbReference type="InterPro" id="IPR028939">
    <property type="entry name" value="P5C_Rdtase_cat_N"/>
</dbReference>
<dbReference type="Proteomes" id="UP001247754">
    <property type="component" value="Unassembled WGS sequence"/>
</dbReference>
<dbReference type="GO" id="GO:0004735">
    <property type="term" value="F:pyrroline-5-carboxylate reductase activity"/>
    <property type="evidence" value="ECO:0007669"/>
    <property type="project" value="UniProtKB-EC"/>
</dbReference>
<dbReference type="Pfam" id="PF03807">
    <property type="entry name" value="F420_oxidored"/>
    <property type="match status" value="1"/>
</dbReference>
<dbReference type="SUPFAM" id="SSF48179">
    <property type="entry name" value="6-phosphogluconate dehydrogenase C-terminal domain-like"/>
    <property type="match status" value="1"/>
</dbReference>
<dbReference type="EMBL" id="JAVKPH010000001">
    <property type="protein sequence ID" value="MDR5651171.1"/>
    <property type="molecule type" value="Genomic_DNA"/>
</dbReference>
<sequence length="273" mass="27697">MQQDMVARRGLVLLGCGKMGSALLEGWLAQGLPPASVWVLEPHPSDWLKGLAAQGLHLGGDLPPDPAVVLIAVKPQMMGRALPQMAGYGNGSTLVVTIAAGTRIAAYEALLGADTPVVRAMPNTPAAVGRGITAICGNARVTGDQMALAESLLSAVGQVVRLEGEHQMDAVTAVSGSGPAYVFHMIEALAEAGVAQGLAPDLAMRLARATVTGAGELAHRAAESAGQLRVNVTSPGGTTAAALAVLMDADTGLPPLMRRAVQAAADRGRELGA</sequence>
<dbReference type="HAMAP" id="MF_01925">
    <property type="entry name" value="P5C_reductase"/>
    <property type="match status" value="1"/>
</dbReference>
<dbReference type="NCBIfam" id="TIGR00112">
    <property type="entry name" value="proC"/>
    <property type="match status" value="1"/>
</dbReference>
<comment type="catalytic activity">
    <reaction evidence="4">
        <text>L-proline + NADP(+) = (S)-1-pyrroline-5-carboxylate + NADPH + 2 H(+)</text>
        <dbReference type="Rhea" id="RHEA:14109"/>
        <dbReference type="ChEBI" id="CHEBI:15378"/>
        <dbReference type="ChEBI" id="CHEBI:17388"/>
        <dbReference type="ChEBI" id="CHEBI:57783"/>
        <dbReference type="ChEBI" id="CHEBI:58349"/>
        <dbReference type="ChEBI" id="CHEBI:60039"/>
        <dbReference type="EC" id="1.5.1.2"/>
    </reaction>
</comment>
<evidence type="ECO:0000259" key="7">
    <source>
        <dbReference type="Pfam" id="PF14748"/>
    </source>
</evidence>
<keyword evidence="2 4" id="KW-0521">NADP</keyword>
<organism evidence="8 9">
    <name type="scientific">Ruixingdingia sedimenti</name>
    <dbReference type="NCBI Taxonomy" id="3073604"/>
    <lineage>
        <taxon>Bacteria</taxon>
        <taxon>Pseudomonadati</taxon>
        <taxon>Pseudomonadota</taxon>
        <taxon>Alphaproteobacteria</taxon>
        <taxon>Rhodobacterales</taxon>
        <taxon>Paracoccaceae</taxon>
        <taxon>Ruixingdingia</taxon>
    </lineage>
</organism>
<evidence type="ECO:0000313" key="8">
    <source>
        <dbReference type="EMBL" id="MDR5651171.1"/>
    </source>
</evidence>
<keyword evidence="4" id="KW-0028">Amino-acid biosynthesis</keyword>
<comment type="caution">
    <text evidence="8">The sequence shown here is derived from an EMBL/GenBank/DDBJ whole genome shotgun (WGS) entry which is preliminary data.</text>
</comment>
<comment type="function">
    <text evidence="4">Catalyzes the reduction of 1-pyrroline-5-carboxylate (PCA) to L-proline.</text>
</comment>
<evidence type="ECO:0000256" key="1">
    <source>
        <dbReference type="ARBA" id="ARBA00005525"/>
    </source>
</evidence>
<keyword evidence="4" id="KW-0963">Cytoplasm</keyword>
<evidence type="ECO:0000259" key="6">
    <source>
        <dbReference type="Pfam" id="PF03807"/>
    </source>
</evidence>
<dbReference type="Gene3D" id="1.10.3730.10">
    <property type="entry name" value="ProC C-terminal domain-like"/>
    <property type="match status" value="1"/>
</dbReference>
<dbReference type="InterPro" id="IPR008927">
    <property type="entry name" value="6-PGluconate_DH-like_C_sf"/>
</dbReference>
<evidence type="ECO:0000256" key="2">
    <source>
        <dbReference type="ARBA" id="ARBA00022857"/>
    </source>
</evidence>
<proteinExistence type="inferred from homology"/>
<dbReference type="InterPro" id="IPR000304">
    <property type="entry name" value="Pyrroline-COOH_reductase"/>
</dbReference>
<dbReference type="Gene3D" id="3.40.50.720">
    <property type="entry name" value="NAD(P)-binding Rossmann-like Domain"/>
    <property type="match status" value="1"/>
</dbReference>
<protein>
    <recommendedName>
        <fullName evidence="4 5">Pyrroline-5-carboxylate reductase</fullName>
        <shortName evidence="4">P5C reductase</shortName>
        <shortName evidence="4">P5CR</shortName>
        <ecNumber evidence="4 5">1.5.1.2</ecNumber>
    </recommendedName>
    <alternativeName>
        <fullName evidence="4">PCA reductase</fullName>
    </alternativeName>
</protein>
<dbReference type="InterPro" id="IPR029036">
    <property type="entry name" value="P5CR_dimer"/>
</dbReference>
<evidence type="ECO:0000313" key="9">
    <source>
        <dbReference type="Proteomes" id="UP001247754"/>
    </source>
</evidence>
<dbReference type="EC" id="1.5.1.2" evidence="4 5"/>
<dbReference type="RefSeq" id="WP_310455234.1">
    <property type="nucleotide sequence ID" value="NZ_JAVKPH010000001.1"/>
</dbReference>
<dbReference type="SUPFAM" id="SSF51735">
    <property type="entry name" value="NAD(P)-binding Rossmann-fold domains"/>
    <property type="match status" value="1"/>
</dbReference>